<sequence length="101" mass="10727">MGHSGLKVPSVPGAILPRYLGTRRASERAGGGSYAAKLDSSLSTCEGQCRESAILILSRHLYISHLYHPSADESGEIKATGFNDQCDTVMSSCKQSPSAQK</sequence>
<comment type="caution">
    <text evidence="1">The sequence shown here is derived from an EMBL/GenBank/DDBJ whole genome shotgun (WGS) entry which is preliminary data.</text>
</comment>
<reference evidence="1" key="1">
    <citation type="journal article" date="2023" name="Access Microbiol">
        <title>De-novo genome assembly for Akanthomyces muscarius, a biocontrol agent of insect agricultural pests.</title>
        <authorList>
            <person name="Erdos Z."/>
            <person name="Studholme D.J."/>
            <person name="Raymond B."/>
            <person name="Sharma M."/>
        </authorList>
    </citation>
    <scope>NUCLEOTIDE SEQUENCE</scope>
    <source>
        <strain evidence="1">Ve6</strain>
    </source>
</reference>
<name>A0A9W8UHY1_AKAMU</name>
<protein>
    <submittedName>
        <fullName evidence="1">Uncharacterized protein</fullName>
    </submittedName>
</protein>
<dbReference type="GeneID" id="80891652"/>
<organism evidence="1 2">
    <name type="scientific">Akanthomyces muscarius</name>
    <name type="common">Entomopathogenic fungus</name>
    <name type="synonym">Lecanicillium muscarium</name>
    <dbReference type="NCBI Taxonomy" id="2231603"/>
    <lineage>
        <taxon>Eukaryota</taxon>
        <taxon>Fungi</taxon>
        <taxon>Dikarya</taxon>
        <taxon>Ascomycota</taxon>
        <taxon>Pezizomycotina</taxon>
        <taxon>Sordariomycetes</taxon>
        <taxon>Hypocreomycetidae</taxon>
        <taxon>Hypocreales</taxon>
        <taxon>Cordycipitaceae</taxon>
        <taxon>Akanthomyces</taxon>
    </lineage>
</organism>
<dbReference type="AlphaFoldDB" id="A0A9W8UHY1"/>
<gene>
    <name evidence="1" type="ORF">LMH87_004493</name>
</gene>
<dbReference type="RefSeq" id="XP_056049320.1">
    <property type="nucleotide sequence ID" value="XM_056195720.1"/>
</dbReference>
<keyword evidence="2" id="KW-1185">Reference proteome</keyword>
<evidence type="ECO:0000313" key="1">
    <source>
        <dbReference type="EMBL" id="KAJ4145650.1"/>
    </source>
</evidence>
<dbReference type="Proteomes" id="UP001144673">
    <property type="component" value="Chromosome 2"/>
</dbReference>
<accession>A0A9W8UHY1</accession>
<dbReference type="EMBL" id="JAJHUN010000011">
    <property type="protein sequence ID" value="KAJ4145650.1"/>
    <property type="molecule type" value="Genomic_DNA"/>
</dbReference>
<evidence type="ECO:0000313" key="2">
    <source>
        <dbReference type="Proteomes" id="UP001144673"/>
    </source>
</evidence>
<proteinExistence type="predicted"/>